<keyword evidence="1" id="KW-0449">Lipoprotein</keyword>
<dbReference type="PROSITE" id="PS51257">
    <property type="entry name" value="PROKAR_LIPOPROTEIN"/>
    <property type="match status" value="1"/>
</dbReference>
<evidence type="ECO:0000313" key="1">
    <source>
        <dbReference type="EMBL" id="KYG62888.1"/>
    </source>
</evidence>
<dbReference type="Gene3D" id="2.60.40.10">
    <property type="entry name" value="Immunoglobulins"/>
    <property type="match status" value="1"/>
</dbReference>
<sequence length="452" mass="47953">MNVRGRNLTRFVMVLFCFLGLTGCIGNITANSWKTDLSSVTPPPLPAPSIVITGPAISSGSSATSFVYTVTYTDATTINLTNADIILGGTDFAGCNAVVTNGTTATATVTVSGCTGDGTANISIAANTAQDADCNQAPAYGPSSNANVKNSFIVIFNTNNTEGGSSANTDASFPLADWIGYDFEISWGDSSTQTVNSPASGGRVITHTYGAPGIYEVKMKGSNLPWLQFCSGTDKLKIVDVKQWGPNAWWKMEFMFANCKNVQISATDAPVLTSLASGFRGLFQGATNFNSDINHWTTTAVTDMSDMFAGATAFNKPLGNWDVSNVTDMSAMFGSAVAFNQNISTWNTSNVTDMAFMFFEASSFNSPLAKSGSSWDTSKVISMAGMFEDADAFNQDIGNWVFTGSMTNMDQMFLNADSFNQNLSTWALPAGVSHNLFDMGAASWVLGKPTFP</sequence>
<gene>
    <name evidence="1" type="ORF">AZI87_16610</name>
</gene>
<proteinExistence type="predicted"/>
<dbReference type="InterPro" id="IPR013783">
    <property type="entry name" value="Ig-like_fold"/>
</dbReference>
<accession>A0A161PNZ9</accession>
<name>A0A161PNZ9_BDEBC</name>
<dbReference type="NCBIfam" id="TIGR02167">
    <property type="entry name" value="Liste_lipo_26"/>
    <property type="match status" value="2"/>
</dbReference>
<dbReference type="AlphaFoldDB" id="A0A161PNZ9"/>
<organism evidence="1 2">
    <name type="scientific">Bdellovibrio bacteriovorus</name>
    <dbReference type="NCBI Taxonomy" id="959"/>
    <lineage>
        <taxon>Bacteria</taxon>
        <taxon>Pseudomonadati</taxon>
        <taxon>Bdellovibrionota</taxon>
        <taxon>Bdellovibrionia</taxon>
        <taxon>Bdellovibrionales</taxon>
        <taxon>Pseudobdellovibrionaceae</taxon>
        <taxon>Bdellovibrio</taxon>
    </lineage>
</organism>
<protein>
    <submittedName>
        <fullName evidence="1">Membrane associated lipoprotein</fullName>
    </submittedName>
</protein>
<dbReference type="InterPro" id="IPR011889">
    <property type="entry name" value="Liste_lipo_26"/>
</dbReference>
<dbReference type="Proteomes" id="UP000075799">
    <property type="component" value="Unassembled WGS sequence"/>
</dbReference>
<comment type="caution">
    <text evidence="1">The sequence shown here is derived from an EMBL/GenBank/DDBJ whole genome shotgun (WGS) entry which is preliminary data.</text>
</comment>
<dbReference type="InterPro" id="IPR005046">
    <property type="entry name" value="DUF285"/>
</dbReference>
<dbReference type="EMBL" id="LUKD01000008">
    <property type="protein sequence ID" value="KYG62888.1"/>
    <property type="molecule type" value="Genomic_DNA"/>
</dbReference>
<reference evidence="1 2" key="1">
    <citation type="submission" date="2016-03" db="EMBL/GenBank/DDBJ databases">
        <authorList>
            <person name="Ploux O."/>
        </authorList>
    </citation>
    <scope>NUCLEOTIDE SEQUENCE [LARGE SCALE GENOMIC DNA]</scope>
    <source>
        <strain evidence="1 2">EC13</strain>
    </source>
</reference>
<dbReference type="Pfam" id="PF03382">
    <property type="entry name" value="DUF285"/>
    <property type="match status" value="2"/>
</dbReference>
<evidence type="ECO:0000313" key="2">
    <source>
        <dbReference type="Proteomes" id="UP000075799"/>
    </source>
</evidence>
<dbReference type="OrthoDB" id="7056509at2"/>